<feature type="signal peptide" evidence="1">
    <location>
        <begin position="1"/>
        <end position="24"/>
    </location>
</feature>
<gene>
    <name evidence="2" type="ORF">GCM10023186_34300</name>
</gene>
<reference evidence="3" key="1">
    <citation type="journal article" date="2019" name="Int. J. Syst. Evol. Microbiol.">
        <title>The Global Catalogue of Microorganisms (GCM) 10K type strain sequencing project: providing services to taxonomists for standard genome sequencing and annotation.</title>
        <authorList>
            <consortium name="The Broad Institute Genomics Platform"/>
            <consortium name="The Broad Institute Genome Sequencing Center for Infectious Disease"/>
            <person name="Wu L."/>
            <person name="Ma J."/>
        </authorList>
    </citation>
    <scope>NUCLEOTIDE SEQUENCE [LARGE SCALE GENOMIC DNA]</scope>
    <source>
        <strain evidence="3">JCM 17924</strain>
    </source>
</reference>
<dbReference type="RefSeq" id="WP_345226302.1">
    <property type="nucleotide sequence ID" value="NZ_BAABHA010000010.1"/>
</dbReference>
<protein>
    <recommendedName>
        <fullName evidence="4">Carboxypeptidase regulatory-like domain-containing protein</fullName>
    </recommendedName>
</protein>
<organism evidence="2 3">
    <name type="scientific">Hymenobacter koreensis</name>
    <dbReference type="NCBI Taxonomy" id="1084523"/>
    <lineage>
        <taxon>Bacteria</taxon>
        <taxon>Pseudomonadati</taxon>
        <taxon>Bacteroidota</taxon>
        <taxon>Cytophagia</taxon>
        <taxon>Cytophagales</taxon>
        <taxon>Hymenobacteraceae</taxon>
        <taxon>Hymenobacter</taxon>
    </lineage>
</organism>
<evidence type="ECO:0000313" key="2">
    <source>
        <dbReference type="EMBL" id="GAA4388062.1"/>
    </source>
</evidence>
<dbReference type="EMBL" id="BAABHA010000010">
    <property type="protein sequence ID" value="GAA4388062.1"/>
    <property type="molecule type" value="Genomic_DNA"/>
</dbReference>
<keyword evidence="3" id="KW-1185">Reference proteome</keyword>
<dbReference type="Pfam" id="PF13620">
    <property type="entry name" value="CarboxypepD_reg"/>
    <property type="match status" value="1"/>
</dbReference>
<dbReference type="Gene3D" id="2.60.40.1120">
    <property type="entry name" value="Carboxypeptidase-like, regulatory domain"/>
    <property type="match status" value="1"/>
</dbReference>
<sequence length="166" mass="17811">MKTFVIRFCFFVVALFAGFSFASAGTSTAKGAITGKLLDGHTREAIPQANVIVLRASDNVYVCSVTTRADGSFSIGNLPMGNYRLRTTVLGYEQPYPVFQVSTRQPRLALGSVALVPMASPVAVHVQTGLPVSNLLGKQTKVGQASKFVLNTTQPGRYAKRSVVRL</sequence>
<dbReference type="Proteomes" id="UP001500454">
    <property type="component" value="Unassembled WGS sequence"/>
</dbReference>
<evidence type="ECO:0000313" key="3">
    <source>
        <dbReference type="Proteomes" id="UP001500454"/>
    </source>
</evidence>
<keyword evidence="1" id="KW-0732">Signal</keyword>
<feature type="chain" id="PRO_5047122645" description="Carboxypeptidase regulatory-like domain-containing protein" evidence="1">
    <location>
        <begin position="25"/>
        <end position="166"/>
    </location>
</feature>
<dbReference type="SUPFAM" id="SSF49478">
    <property type="entry name" value="Cna protein B-type domain"/>
    <property type="match status" value="1"/>
</dbReference>
<evidence type="ECO:0000256" key="1">
    <source>
        <dbReference type="SAM" id="SignalP"/>
    </source>
</evidence>
<proteinExistence type="predicted"/>
<accession>A0ABP8JBS6</accession>
<name>A0ABP8JBS6_9BACT</name>
<evidence type="ECO:0008006" key="4">
    <source>
        <dbReference type="Google" id="ProtNLM"/>
    </source>
</evidence>
<comment type="caution">
    <text evidence="2">The sequence shown here is derived from an EMBL/GenBank/DDBJ whole genome shotgun (WGS) entry which is preliminary data.</text>
</comment>